<evidence type="ECO:0000313" key="6">
    <source>
        <dbReference type="Proteomes" id="UP000471640"/>
    </source>
</evidence>
<keyword evidence="3" id="KW-0786">Thiamine pyrophosphate</keyword>
<dbReference type="Pfam" id="PF02780">
    <property type="entry name" value="Transketolase_C"/>
    <property type="match status" value="1"/>
</dbReference>
<dbReference type="RefSeq" id="WP_164651666.1">
    <property type="nucleotide sequence ID" value="NZ_JAAIJR010000001.1"/>
</dbReference>
<evidence type="ECO:0000256" key="3">
    <source>
        <dbReference type="ARBA" id="ARBA00023052"/>
    </source>
</evidence>
<evidence type="ECO:0000259" key="4">
    <source>
        <dbReference type="SMART" id="SM00861"/>
    </source>
</evidence>
<accession>A0A6P1DPF3</accession>
<sequence length="335" mass="36677">MESVQRPHRENLIHWAASRPEVLVLSADLTSSCEADGFRDAYPERFFSMGMAEQNMMGFAAGLAREGFFPYIHTFAVFICRRPFDQVAMSIAYPNLPVRLIGFLPGITTAGGVTHQAIDDIALMRILPNMRILECGDATDVESVLDVAQAIDGPVYVRMLRGEVPRLFDETKPLVFNRARVLSQGSDAVVLSTGICTEEAMRATTAVRERGLDVGHLHVSTLKPFDDPSVLEAIANARRGVITMENHSVIGGLGSAVAELMAEQGIGTRLVRLGLQDSYAHGASRQYLMREYGLDAMALVRALESLLTGPLGLTEQDLAGVRLETMRQVDKTEDL</sequence>
<dbReference type="InterPro" id="IPR009014">
    <property type="entry name" value="Transketo_C/PFOR_II"/>
</dbReference>
<comment type="caution">
    <text evidence="5">The sequence shown here is derived from an EMBL/GenBank/DDBJ whole genome shotgun (WGS) entry which is preliminary data.</text>
</comment>
<dbReference type="FunFam" id="3.40.50.970:FF:000129">
    <property type="entry name" value="Transketolase"/>
    <property type="match status" value="1"/>
</dbReference>
<protein>
    <submittedName>
        <fullName evidence="5">Transketolase</fullName>
    </submittedName>
</protein>
<dbReference type="CDD" id="cd07033">
    <property type="entry name" value="TPP_PYR_DXS_TK_like"/>
    <property type="match status" value="1"/>
</dbReference>
<dbReference type="InterPro" id="IPR033248">
    <property type="entry name" value="Transketolase_C"/>
</dbReference>
<dbReference type="EMBL" id="JAAIJR010000001">
    <property type="protein sequence ID" value="NEX18781.1"/>
    <property type="molecule type" value="Genomic_DNA"/>
</dbReference>
<dbReference type="SMART" id="SM00861">
    <property type="entry name" value="Transket_pyr"/>
    <property type="match status" value="1"/>
</dbReference>
<proteinExistence type="inferred from homology"/>
<dbReference type="Proteomes" id="UP000471640">
    <property type="component" value="Unassembled WGS sequence"/>
</dbReference>
<evidence type="ECO:0000256" key="1">
    <source>
        <dbReference type="ARBA" id="ARBA00001964"/>
    </source>
</evidence>
<dbReference type="PANTHER" id="PTHR43825">
    <property type="entry name" value="PYRUVATE DEHYDROGENASE E1 COMPONENT"/>
    <property type="match status" value="1"/>
</dbReference>
<dbReference type="AlphaFoldDB" id="A0A6P1DPF3"/>
<keyword evidence="6" id="KW-1185">Reference proteome</keyword>
<comment type="similarity">
    <text evidence="2">Belongs to the transketolase family.</text>
</comment>
<evidence type="ECO:0000313" key="5">
    <source>
        <dbReference type="EMBL" id="NEX18781.1"/>
    </source>
</evidence>
<dbReference type="Gene3D" id="3.40.50.970">
    <property type="match status" value="1"/>
</dbReference>
<dbReference type="InterPro" id="IPR029061">
    <property type="entry name" value="THDP-binding"/>
</dbReference>
<organism evidence="5 6">
    <name type="scientific">Thiorhodococcus mannitoliphagus</name>
    <dbReference type="NCBI Taxonomy" id="329406"/>
    <lineage>
        <taxon>Bacteria</taxon>
        <taxon>Pseudomonadati</taxon>
        <taxon>Pseudomonadota</taxon>
        <taxon>Gammaproteobacteria</taxon>
        <taxon>Chromatiales</taxon>
        <taxon>Chromatiaceae</taxon>
        <taxon>Thiorhodococcus</taxon>
    </lineage>
</organism>
<gene>
    <name evidence="5" type="ORF">G3480_00325</name>
</gene>
<reference evidence="6" key="1">
    <citation type="journal article" date="2020" name="Microbiol. Resour. Announc.">
        <title>Draft Genome Sequences of Thiorhodococcus mannitoliphagus and Thiorhodococcus minor, Purple Sulfur Photosynthetic Bacteria in the Gammaproteobacterial Family Chromatiaceae.</title>
        <authorList>
            <person name="Aviles F.A."/>
            <person name="Meyer T.E."/>
            <person name="Kyndt J.A."/>
        </authorList>
    </citation>
    <scope>NUCLEOTIDE SEQUENCE [LARGE SCALE GENOMIC DNA]</scope>
    <source>
        <strain evidence="6">DSM 18266</strain>
    </source>
</reference>
<feature type="domain" description="Transketolase-like pyrimidine-binding" evidence="4">
    <location>
        <begin position="2"/>
        <end position="166"/>
    </location>
</feature>
<dbReference type="Gene3D" id="3.40.50.920">
    <property type="match status" value="1"/>
</dbReference>
<name>A0A6P1DPF3_9GAMM</name>
<comment type="cofactor">
    <cofactor evidence="1">
        <name>thiamine diphosphate</name>
        <dbReference type="ChEBI" id="CHEBI:58937"/>
    </cofactor>
</comment>
<dbReference type="InterPro" id="IPR005475">
    <property type="entry name" value="Transketolase-like_Pyr-bd"/>
</dbReference>
<dbReference type="Pfam" id="PF02779">
    <property type="entry name" value="Transket_pyr"/>
    <property type="match status" value="1"/>
</dbReference>
<dbReference type="SUPFAM" id="SSF52518">
    <property type="entry name" value="Thiamin diphosphate-binding fold (THDP-binding)"/>
    <property type="match status" value="1"/>
</dbReference>
<dbReference type="SUPFAM" id="SSF52922">
    <property type="entry name" value="TK C-terminal domain-like"/>
    <property type="match status" value="1"/>
</dbReference>
<reference evidence="5 6" key="2">
    <citation type="submission" date="2020-02" db="EMBL/GenBank/DDBJ databases">
        <title>Genome sequences of Thiorhodococcus mannitoliphagus and Thiorhodococcus minor, purple sulfur photosynthetic bacteria in the gammaproteobacterial family, Chromatiaceae.</title>
        <authorList>
            <person name="Aviles F.A."/>
            <person name="Meyer T.E."/>
            <person name="Kyndt J.A."/>
        </authorList>
    </citation>
    <scope>NUCLEOTIDE SEQUENCE [LARGE SCALE GENOMIC DNA]</scope>
    <source>
        <strain evidence="5 6">DSM 18266</strain>
    </source>
</reference>
<evidence type="ECO:0000256" key="2">
    <source>
        <dbReference type="ARBA" id="ARBA00007131"/>
    </source>
</evidence>
<dbReference type="InterPro" id="IPR051157">
    <property type="entry name" value="PDH/Transketolase"/>
</dbReference>
<dbReference type="PANTHER" id="PTHR43825:SF1">
    <property type="entry name" value="TRANSKETOLASE-LIKE PYRIMIDINE-BINDING DOMAIN-CONTAINING PROTEIN"/>
    <property type="match status" value="1"/>
</dbReference>